<feature type="compositionally biased region" description="Acidic residues" evidence="9">
    <location>
        <begin position="317"/>
        <end position="332"/>
    </location>
</feature>
<dbReference type="InterPro" id="IPR023175">
    <property type="entry name" value="Vta1/CALS_N_sf"/>
</dbReference>
<dbReference type="EMBL" id="CAJMWW010000065">
    <property type="protein sequence ID" value="CAE6412318.1"/>
    <property type="molecule type" value="Genomic_DNA"/>
</dbReference>
<feature type="compositionally biased region" description="Low complexity" evidence="9">
    <location>
        <begin position="218"/>
        <end position="236"/>
    </location>
</feature>
<feature type="compositionally biased region" description="Low complexity" evidence="9">
    <location>
        <begin position="196"/>
        <end position="206"/>
    </location>
</feature>
<dbReference type="PANTHER" id="PTHR46009:SF1">
    <property type="entry name" value="VACUOLAR PROTEIN SORTING-ASSOCIATED PROTEIN VTA1 HOMOLOG"/>
    <property type="match status" value="1"/>
</dbReference>
<keyword evidence="8" id="KW-0472">Membrane</keyword>
<dbReference type="Gene3D" id="1.25.40.270">
    <property type="entry name" value="Vacuolar protein sorting-associated protein vta1"/>
    <property type="match status" value="1"/>
</dbReference>
<evidence type="ECO:0000256" key="6">
    <source>
        <dbReference type="ARBA" id="ARBA00022753"/>
    </source>
</evidence>
<evidence type="ECO:0000256" key="2">
    <source>
        <dbReference type="ARBA" id="ARBA00004496"/>
    </source>
</evidence>
<dbReference type="InterPro" id="IPR041212">
    <property type="entry name" value="Vta1_C"/>
</dbReference>
<dbReference type="InterPro" id="IPR044538">
    <property type="entry name" value="Vta1-like"/>
</dbReference>
<keyword evidence="7" id="KW-0653">Protein transport</keyword>
<comment type="subcellular location">
    <subcellularLocation>
        <location evidence="2">Cytoplasm</location>
    </subcellularLocation>
    <subcellularLocation>
        <location evidence="1">Endosome membrane</location>
        <topology evidence="1">Peripheral membrane protein</topology>
    </subcellularLocation>
</comment>
<evidence type="ECO:0000256" key="3">
    <source>
        <dbReference type="ARBA" id="ARBA00007895"/>
    </source>
</evidence>
<evidence type="ECO:0000256" key="9">
    <source>
        <dbReference type="SAM" id="MobiDB-lite"/>
    </source>
</evidence>
<dbReference type="Pfam" id="PF04652">
    <property type="entry name" value="Vta1"/>
    <property type="match status" value="1"/>
</dbReference>
<dbReference type="PANTHER" id="PTHR46009">
    <property type="entry name" value="VACUOLAR PROTEIN SORTING-ASSOCIATED PROTEIN VTA1 HOMOLOG"/>
    <property type="match status" value="1"/>
</dbReference>
<feature type="compositionally biased region" description="Polar residues" evidence="9">
    <location>
        <begin position="171"/>
        <end position="195"/>
    </location>
</feature>
<evidence type="ECO:0000256" key="7">
    <source>
        <dbReference type="ARBA" id="ARBA00022927"/>
    </source>
</evidence>
<dbReference type="Proteomes" id="UP000663841">
    <property type="component" value="Unassembled WGS sequence"/>
</dbReference>
<evidence type="ECO:0000313" key="12">
    <source>
        <dbReference type="EMBL" id="CAE6412318.1"/>
    </source>
</evidence>
<evidence type="ECO:0000256" key="5">
    <source>
        <dbReference type="ARBA" id="ARBA00022490"/>
    </source>
</evidence>
<evidence type="ECO:0000259" key="11">
    <source>
        <dbReference type="Pfam" id="PF18097"/>
    </source>
</evidence>
<keyword evidence="5" id="KW-0963">Cytoplasm</keyword>
<comment type="similarity">
    <text evidence="3">Belongs to the VTA1 family.</text>
</comment>
<evidence type="ECO:0000256" key="1">
    <source>
        <dbReference type="ARBA" id="ARBA00004481"/>
    </source>
</evidence>
<accession>A0A8H2WZQ9</accession>
<name>A0A8H2WZQ9_9AGAM</name>
<feature type="domain" description="Vta1 C-terminal" evidence="11">
    <location>
        <begin position="689"/>
        <end position="720"/>
    </location>
</feature>
<dbReference type="GO" id="GO:0010008">
    <property type="term" value="C:endosome membrane"/>
    <property type="evidence" value="ECO:0007669"/>
    <property type="project" value="UniProtKB-SubCell"/>
</dbReference>
<sequence length="727" mass="76184">MPPSQIPAELKPIAPFLQRADEMRAKDPIISFWCEYYAIKKGLSLKLGSGGRPFLANLMDSLEATKLALRSHESITNEEVAYLYVENFADRIFAMADEEDRRGATSRSTAKKFLAAGQFFDLLSAFDNVKSPHGPKTVEKRTYAKWRATEISKAFRDGRAPPPPPSPVVPGNSQLPSSPNLTDPSASLTLTAGSQSSLILPEAPSSSSPPPVVHAHSRTQSSQSATTSSLITSANGSGAGNGNGTGSTSRRRASDVSTTTPTRSAGGSSPLWSSRVQSPPDASGRDGNPPSIIESPSKEKRIRRGLSGLSSRATPGVDEEGSETDIGTEDDENGGHLRTDARRSKFNSGENGHEANGDNNVGINGAWDNRQASIVVQPPESRQASFAQRPTDSAIHAQGPASPTAASPPGTNGPPVLISGPHTDSTPSSQSSSRQTSPKSGHPNVPGRQPSPSASTATPGSSHASIASISTPVSSPAPKSDSPSPTMVTPTGMPANANALTTALVLPTRRVHFSGSTVGGMSSVATSPESSPEHTPVSLPDHRAPLQITGPPSTSPTHSRRYEPTPRAATAILPPPPDMDSALPPLSGALVRPQSYQVNRAIPNIVYPTASAPPYPEPTYVNPPPLAQPHPQGHHSPSQPHSHSPSQTHALVHVSQHQQQSSYPYTPATPQVKSPSPPLPTSISGSATQRAQKHAKFAISALDYDDLETARKELLNALAIVNGRAGM</sequence>
<evidence type="ECO:0000256" key="8">
    <source>
        <dbReference type="ARBA" id="ARBA00023136"/>
    </source>
</evidence>
<feature type="compositionally biased region" description="Low complexity" evidence="9">
    <location>
        <begin position="472"/>
        <end position="485"/>
    </location>
</feature>
<feature type="compositionally biased region" description="Low complexity" evidence="9">
    <location>
        <begin position="397"/>
        <end position="410"/>
    </location>
</feature>
<feature type="compositionally biased region" description="Polar residues" evidence="9">
    <location>
        <begin position="514"/>
        <end position="530"/>
    </location>
</feature>
<evidence type="ECO:0000256" key="4">
    <source>
        <dbReference type="ARBA" id="ARBA00022448"/>
    </source>
</evidence>
<gene>
    <name evidence="12" type="ORF">RDB_LOCUS25147</name>
</gene>
<evidence type="ECO:0000313" key="13">
    <source>
        <dbReference type="Proteomes" id="UP000663841"/>
    </source>
</evidence>
<feature type="compositionally biased region" description="Polar residues" evidence="9">
    <location>
        <begin position="370"/>
        <end position="391"/>
    </location>
</feature>
<feature type="compositionally biased region" description="Polar residues" evidence="9">
    <location>
        <begin position="255"/>
        <end position="277"/>
    </location>
</feature>
<reference evidence="12" key="1">
    <citation type="submission" date="2021-01" db="EMBL/GenBank/DDBJ databases">
        <authorList>
            <person name="Kaushik A."/>
        </authorList>
    </citation>
    <scope>NUCLEOTIDE SEQUENCE</scope>
    <source>
        <strain evidence="12">AG3-T5</strain>
    </source>
</reference>
<feature type="region of interest" description="Disordered" evidence="9">
    <location>
        <begin position="616"/>
        <end position="688"/>
    </location>
</feature>
<protein>
    <submittedName>
        <fullName evidence="12">Uncharacterized protein</fullName>
    </submittedName>
</protein>
<dbReference type="Pfam" id="PF18097">
    <property type="entry name" value="Vta1_C"/>
    <property type="match status" value="1"/>
</dbReference>
<keyword evidence="6" id="KW-0967">Endosome</keyword>
<feature type="compositionally biased region" description="Basic and acidic residues" evidence="9">
    <location>
        <begin position="333"/>
        <end position="343"/>
    </location>
</feature>
<dbReference type="GO" id="GO:0032511">
    <property type="term" value="P:late endosome to vacuole transport via multivesicular body sorting pathway"/>
    <property type="evidence" value="ECO:0007669"/>
    <property type="project" value="InterPro"/>
</dbReference>
<dbReference type="GO" id="GO:0015031">
    <property type="term" value="P:protein transport"/>
    <property type="evidence" value="ECO:0007669"/>
    <property type="project" value="UniProtKB-KW"/>
</dbReference>
<dbReference type="Gene3D" id="1.20.5.420">
    <property type="entry name" value="Immunoglobulin FC, subunit C"/>
    <property type="match status" value="1"/>
</dbReference>
<feature type="region of interest" description="Disordered" evidence="9">
    <location>
        <begin position="154"/>
        <end position="495"/>
    </location>
</feature>
<feature type="region of interest" description="Disordered" evidence="9">
    <location>
        <begin position="513"/>
        <end position="586"/>
    </location>
</feature>
<proteinExistence type="inferred from homology"/>
<dbReference type="InterPro" id="IPR039431">
    <property type="entry name" value="Vta1/CALS_N"/>
</dbReference>
<feature type="domain" description="Vta1/callose synthase N-terminal" evidence="10">
    <location>
        <begin position="13"/>
        <end position="156"/>
    </location>
</feature>
<organism evidence="12 13">
    <name type="scientific">Rhizoctonia solani</name>
    <dbReference type="NCBI Taxonomy" id="456999"/>
    <lineage>
        <taxon>Eukaryota</taxon>
        <taxon>Fungi</taxon>
        <taxon>Dikarya</taxon>
        <taxon>Basidiomycota</taxon>
        <taxon>Agaricomycotina</taxon>
        <taxon>Agaricomycetes</taxon>
        <taxon>Cantharellales</taxon>
        <taxon>Ceratobasidiaceae</taxon>
        <taxon>Rhizoctonia</taxon>
    </lineage>
</organism>
<keyword evidence="4" id="KW-0813">Transport</keyword>
<evidence type="ECO:0000259" key="10">
    <source>
        <dbReference type="Pfam" id="PF04652"/>
    </source>
</evidence>
<feature type="compositionally biased region" description="Pro residues" evidence="9">
    <location>
        <begin position="616"/>
        <end position="628"/>
    </location>
</feature>
<comment type="caution">
    <text evidence="12">The sequence shown here is derived from an EMBL/GenBank/DDBJ whole genome shotgun (WGS) entry which is preliminary data.</text>
</comment>
<feature type="compositionally biased region" description="Low complexity" evidence="9">
    <location>
        <begin position="629"/>
        <end position="662"/>
    </location>
</feature>
<feature type="compositionally biased region" description="Low complexity" evidence="9">
    <location>
        <begin position="450"/>
        <end position="465"/>
    </location>
</feature>
<dbReference type="AlphaFoldDB" id="A0A8H2WZQ9"/>
<feature type="compositionally biased region" description="Low complexity" evidence="9">
    <location>
        <begin position="425"/>
        <end position="440"/>
    </location>
</feature>
<dbReference type="GO" id="GO:0005771">
    <property type="term" value="C:multivesicular body"/>
    <property type="evidence" value="ECO:0007669"/>
    <property type="project" value="TreeGrafter"/>
</dbReference>